<evidence type="ECO:0000313" key="6">
    <source>
        <dbReference type="Proteomes" id="UP000622707"/>
    </source>
</evidence>
<comment type="similarity">
    <text evidence="3">Belongs to the aldehyde dehydrogenase family.</text>
</comment>
<comment type="caution">
    <text evidence="5">The sequence shown here is derived from an EMBL/GenBank/DDBJ whole genome shotgun (WGS) entry which is preliminary data.</text>
</comment>
<proteinExistence type="inferred from homology"/>
<dbReference type="PROSITE" id="PS00070">
    <property type="entry name" value="ALDEHYDE_DEHYDR_CYS"/>
    <property type="match status" value="1"/>
</dbReference>
<name>A0ABS1JRH4_9BURK</name>
<dbReference type="InterPro" id="IPR029510">
    <property type="entry name" value="Ald_DH_CS_GLU"/>
</dbReference>
<dbReference type="Proteomes" id="UP000622707">
    <property type="component" value="Unassembled WGS sequence"/>
</dbReference>
<dbReference type="EMBL" id="JAEQND010000009">
    <property type="protein sequence ID" value="MBL0426875.1"/>
    <property type="molecule type" value="Genomic_DNA"/>
</dbReference>
<organism evidence="5 6">
    <name type="scientific">Ramlibacter alkalitolerans</name>
    <dbReference type="NCBI Taxonomy" id="2039631"/>
    <lineage>
        <taxon>Bacteria</taxon>
        <taxon>Pseudomonadati</taxon>
        <taxon>Pseudomonadota</taxon>
        <taxon>Betaproteobacteria</taxon>
        <taxon>Burkholderiales</taxon>
        <taxon>Comamonadaceae</taxon>
        <taxon>Ramlibacter</taxon>
    </lineage>
</organism>
<dbReference type="CDD" id="cd07097">
    <property type="entry name" value="ALDH_KGSADH-YcbD"/>
    <property type="match status" value="1"/>
</dbReference>
<evidence type="ECO:0000259" key="4">
    <source>
        <dbReference type="Pfam" id="PF00171"/>
    </source>
</evidence>
<dbReference type="InterPro" id="IPR016162">
    <property type="entry name" value="Ald_DH_N"/>
</dbReference>
<dbReference type="InterPro" id="IPR015590">
    <property type="entry name" value="Aldehyde_DH_dom"/>
</dbReference>
<dbReference type="Pfam" id="PF00171">
    <property type="entry name" value="Aldedh"/>
    <property type="match status" value="1"/>
</dbReference>
<keyword evidence="1 3" id="KW-0560">Oxidoreductase</keyword>
<dbReference type="PANTHER" id="PTHR11699">
    <property type="entry name" value="ALDEHYDE DEHYDROGENASE-RELATED"/>
    <property type="match status" value="1"/>
</dbReference>
<gene>
    <name evidence="5" type="ORF">JI746_17310</name>
</gene>
<dbReference type="InterPro" id="IPR016161">
    <property type="entry name" value="Ald_DH/histidinol_DH"/>
</dbReference>
<evidence type="ECO:0000256" key="3">
    <source>
        <dbReference type="RuleBase" id="RU003345"/>
    </source>
</evidence>
<dbReference type="Gene3D" id="3.40.309.10">
    <property type="entry name" value="Aldehyde Dehydrogenase, Chain A, domain 2"/>
    <property type="match status" value="1"/>
</dbReference>
<feature type="domain" description="Aldehyde dehydrogenase" evidence="4">
    <location>
        <begin position="12"/>
        <end position="474"/>
    </location>
</feature>
<evidence type="ECO:0000256" key="2">
    <source>
        <dbReference type="PROSITE-ProRule" id="PRU10007"/>
    </source>
</evidence>
<evidence type="ECO:0000256" key="1">
    <source>
        <dbReference type="ARBA" id="ARBA00023002"/>
    </source>
</evidence>
<dbReference type="PROSITE" id="PS00687">
    <property type="entry name" value="ALDEHYDE_DEHYDR_GLU"/>
    <property type="match status" value="1"/>
</dbReference>
<sequence length="479" mass="51035">MFNNLINGEWVAGARVSRNINPSDTRDVVGEYAQADAEQARAAIGAATQAQHAWALSTPQQRFDILDAAGAEILARRNELGDLLAREEGKTLPEAIGEVVRAGNIFKFFAGEALRIRGDVLGSVRPGVGVEVTREPVGVVGLITPWNFPIAIPAWKIAPALAYGNTVVLKPADLVPGSAWAIADILHRAGLPAGVFNLVMGRGSEVGQVLLEDKRVHAISFTGSVATGQRIAQACVARMAKFQLEMGGKNPMVVLDDADLAVAVSAAANSGFFSTGQRCTASSRLIVTEGIHDRFVAAMAEKMKTLVVDDARRKGTDIGPVVDEKQLAQDLEYIAIGRSEGAKLVAGGEAIEKNPDGAPGWYLRPALFTETTAQMRINREEIFGPVVSVVRVKDYEEALALANDTDFGLSAGIATTSLKHATHFKRHVQAGMVMVNLPTAGVDYHVPFGGRKGSSFGPREQGSYAAEFYTTVKTAYTQA</sequence>
<accession>A0ABS1JRH4</accession>
<dbReference type="InterPro" id="IPR016163">
    <property type="entry name" value="Ald_DH_C"/>
</dbReference>
<dbReference type="InterPro" id="IPR016160">
    <property type="entry name" value="Ald_DH_CS_CYS"/>
</dbReference>
<dbReference type="Gene3D" id="3.40.605.10">
    <property type="entry name" value="Aldehyde Dehydrogenase, Chain A, domain 1"/>
    <property type="match status" value="1"/>
</dbReference>
<dbReference type="SUPFAM" id="SSF53720">
    <property type="entry name" value="ALDH-like"/>
    <property type="match status" value="1"/>
</dbReference>
<feature type="active site" evidence="2">
    <location>
        <position position="245"/>
    </location>
</feature>
<protein>
    <submittedName>
        <fullName evidence="5">Aldehyde dehydrogenase family protein</fullName>
    </submittedName>
</protein>
<dbReference type="RefSeq" id="WP_201691264.1">
    <property type="nucleotide sequence ID" value="NZ_JAEQND010000009.1"/>
</dbReference>
<keyword evidence="6" id="KW-1185">Reference proteome</keyword>
<reference evidence="5 6" key="1">
    <citation type="journal article" date="2017" name="Int. J. Syst. Evol. Microbiol.">
        <title>Ramlibacter alkalitolerans sp. nov., alkali-tolerant bacterium isolated from soil of ginseng.</title>
        <authorList>
            <person name="Lee D.H."/>
            <person name="Cha C.J."/>
        </authorList>
    </citation>
    <scope>NUCLEOTIDE SEQUENCE [LARGE SCALE GENOMIC DNA]</scope>
    <source>
        <strain evidence="5 6">KACC 19305</strain>
    </source>
</reference>
<evidence type="ECO:0000313" key="5">
    <source>
        <dbReference type="EMBL" id="MBL0426875.1"/>
    </source>
</evidence>